<protein>
    <submittedName>
        <fullName evidence="4">UDP-glycosyltransferase 78D2</fullName>
    </submittedName>
</protein>
<comment type="similarity">
    <text evidence="1">Belongs to the UDP-glycosyltransferase family.</text>
</comment>
<dbReference type="Gene3D" id="3.40.50.2000">
    <property type="entry name" value="Glycogen Phosphorylase B"/>
    <property type="match status" value="2"/>
</dbReference>
<keyword evidence="5" id="KW-1185">Reference proteome</keyword>
<evidence type="ECO:0000313" key="5">
    <source>
        <dbReference type="Proteomes" id="UP001418222"/>
    </source>
</evidence>
<dbReference type="CDD" id="cd03784">
    <property type="entry name" value="GT1_Gtf-like"/>
    <property type="match status" value="1"/>
</dbReference>
<dbReference type="SUPFAM" id="SSF53756">
    <property type="entry name" value="UDP-Glycosyltransferase/glycogen phosphorylase"/>
    <property type="match status" value="1"/>
</dbReference>
<evidence type="ECO:0000313" key="4">
    <source>
        <dbReference type="EMBL" id="KAK8918989.1"/>
    </source>
</evidence>
<accession>A0AAP0FW10</accession>
<dbReference type="Proteomes" id="UP001418222">
    <property type="component" value="Unassembled WGS sequence"/>
</dbReference>
<keyword evidence="3" id="KW-0808">Transferase</keyword>
<evidence type="ECO:0000256" key="3">
    <source>
        <dbReference type="ARBA" id="ARBA00022679"/>
    </source>
</evidence>
<organism evidence="4 5">
    <name type="scientific">Platanthera zijinensis</name>
    <dbReference type="NCBI Taxonomy" id="2320716"/>
    <lineage>
        <taxon>Eukaryota</taxon>
        <taxon>Viridiplantae</taxon>
        <taxon>Streptophyta</taxon>
        <taxon>Embryophyta</taxon>
        <taxon>Tracheophyta</taxon>
        <taxon>Spermatophyta</taxon>
        <taxon>Magnoliopsida</taxon>
        <taxon>Liliopsida</taxon>
        <taxon>Asparagales</taxon>
        <taxon>Orchidaceae</taxon>
        <taxon>Orchidoideae</taxon>
        <taxon>Orchideae</taxon>
        <taxon>Orchidinae</taxon>
        <taxon>Platanthera</taxon>
    </lineage>
</organism>
<dbReference type="GO" id="GO:0080044">
    <property type="term" value="F:quercetin 7-O-glucosyltransferase activity"/>
    <property type="evidence" value="ECO:0007669"/>
    <property type="project" value="TreeGrafter"/>
</dbReference>
<evidence type="ECO:0000256" key="2">
    <source>
        <dbReference type="ARBA" id="ARBA00022676"/>
    </source>
</evidence>
<sequence>MVIAVDSSSPPPQQQHVALFAFPFGTHVAPLHALARALASAAPEAIFSFISTPETFTPLPQTAGNLRLIPFDGGKLDAGSSAGVLDRIGKFLAAAPEKIGAAVKTAEANAGGVPVSCVVSDAFMWMAESTAEEMRVPWIALFSAFTLSILTHVHTDDLRSRFGIEEEAMAAHADEPLDFIPGLAAMRVRDLPEGIIHGGTNTNFSVHLRRMGQRLPRAAAVVLPTLAAFEQDLFVFRKLNLPLLIGPLNLLSPTPPISDKEDCLPWLDSYASSSVAYVAFGTVAALPPAELAELAHGLEDSGVPFLWSIKKELRSGLPDGFEERTRLRGKLVSWAPQVPVLSHRAVGVFVSHCGWNSTLESISAGVVMLCKPIFADQRMVARAMEEMLGVGRYFDDVITREGFVTAMDEIMRGIDGKRMRERVKKVREKTVEAMLPGGRLSENFNVLVELVRGR</sequence>
<dbReference type="Pfam" id="PF00201">
    <property type="entry name" value="UDPGT"/>
    <property type="match status" value="1"/>
</dbReference>
<dbReference type="FunFam" id="3.40.50.2000:FF:000056">
    <property type="entry name" value="Glycosyltransferase"/>
    <property type="match status" value="1"/>
</dbReference>
<proteinExistence type="inferred from homology"/>
<dbReference type="GO" id="GO:0080043">
    <property type="term" value="F:quercetin 3-O-glucosyltransferase activity"/>
    <property type="evidence" value="ECO:0007669"/>
    <property type="project" value="TreeGrafter"/>
</dbReference>
<gene>
    <name evidence="4" type="primary">UGT78D2</name>
    <name evidence="4" type="ORF">KSP39_PZI020971</name>
</gene>
<dbReference type="AlphaFoldDB" id="A0AAP0FW10"/>
<dbReference type="InterPro" id="IPR002213">
    <property type="entry name" value="UDP_glucos_trans"/>
</dbReference>
<name>A0AAP0FW10_9ASPA</name>
<reference evidence="4 5" key="1">
    <citation type="journal article" date="2022" name="Nat. Plants">
        <title>Genomes of leafy and leafless Platanthera orchids illuminate the evolution of mycoheterotrophy.</title>
        <authorList>
            <person name="Li M.H."/>
            <person name="Liu K.W."/>
            <person name="Li Z."/>
            <person name="Lu H.C."/>
            <person name="Ye Q.L."/>
            <person name="Zhang D."/>
            <person name="Wang J.Y."/>
            <person name="Li Y.F."/>
            <person name="Zhong Z.M."/>
            <person name="Liu X."/>
            <person name="Yu X."/>
            <person name="Liu D.K."/>
            <person name="Tu X.D."/>
            <person name="Liu B."/>
            <person name="Hao Y."/>
            <person name="Liao X.Y."/>
            <person name="Jiang Y.T."/>
            <person name="Sun W.H."/>
            <person name="Chen J."/>
            <person name="Chen Y.Q."/>
            <person name="Ai Y."/>
            <person name="Zhai J.W."/>
            <person name="Wu S.S."/>
            <person name="Zhou Z."/>
            <person name="Hsiao Y.Y."/>
            <person name="Wu W.L."/>
            <person name="Chen Y.Y."/>
            <person name="Lin Y.F."/>
            <person name="Hsu J.L."/>
            <person name="Li C.Y."/>
            <person name="Wang Z.W."/>
            <person name="Zhao X."/>
            <person name="Zhong W.Y."/>
            <person name="Ma X.K."/>
            <person name="Ma L."/>
            <person name="Huang J."/>
            <person name="Chen G.Z."/>
            <person name="Huang M.Z."/>
            <person name="Huang L."/>
            <person name="Peng D.H."/>
            <person name="Luo Y.B."/>
            <person name="Zou S.Q."/>
            <person name="Chen S.P."/>
            <person name="Lan S."/>
            <person name="Tsai W.C."/>
            <person name="Van de Peer Y."/>
            <person name="Liu Z.J."/>
        </authorList>
    </citation>
    <scope>NUCLEOTIDE SEQUENCE [LARGE SCALE GENOMIC DNA]</scope>
    <source>
        <strain evidence="4">Lor287</strain>
    </source>
</reference>
<dbReference type="EMBL" id="JBBWWQ010000019">
    <property type="protein sequence ID" value="KAK8918989.1"/>
    <property type="molecule type" value="Genomic_DNA"/>
</dbReference>
<keyword evidence="2" id="KW-0328">Glycosyltransferase</keyword>
<comment type="caution">
    <text evidence="4">The sequence shown here is derived from an EMBL/GenBank/DDBJ whole genome shotgun (WGS) entry which is preliminary data.</text>
</comment>
<dbReference type="PANTHER" id="PTHR11926:SF1494">
    <property type="entry name" value="FLAVONOL 3-O-GLUCOSYLTRANSFERASE UGT76E12-RELATED"/>
    <property type="match status" value="1"/>
</dbReference>
<evidence type="ECO:0000256" key="1">
    <source>
        <dbReference type="ARBA" id="ARBA00009995"/>
    </source>
</evidence>
<dbReference type="PANTHER" id="PTHR11926">
    <property type="entry name" value="GLUCOSYL/GLUCURONOSYL TRANSFERASES"/>
    <property type="match status" value="1"/>
</dbReference>